<sequence>MQANQLVTELHRMSTLLAEVAHQNRQLLAVVAPILRQPSLTLDELCGVEHLLISNRAARAAADRTVDLALAEYRKQFGEYRPSQASLN</sequence>
<gene>
    <name evidence="1" type="ORF">PLANPX_1564</name>
</gene>
<name>A0A5K7X7W5_9BACT</name>
<evidence type="ECO:0000313" key="2">
    <source>
        <dbReference type="Proteomes" id="UP000326837"/>
    </source>
</evidence>
<dbReference type="EMBL" id="AP021861">
    <property type="protein sequence ID" value="BBO31952.1"/>
    <property type="molecule type" value="Genomic_DNA"/>
</dbReference>
<proteinExistence type="predicted"/>
<organism evidence="1 2">
    <name type="scientific">Lacipirellula parvula</name>
    <dbReference type="NCBI Taxonomy" id="2650471"/>
    <lineage>
        <taxon>Bacteria</taxon>
        <taxon>Pseudomonadati</taxon>
        <taxon>Planctomycetota</taxon>
        <taxon>Planctomycetia</taxon>
        <taxon>Pirellulales</taxon>
        <taxon>Lacipirellulaceae</taxon>
        <taxon>Lacipirellula</taxon>
    </lineage>
</organism>
<dbReference type="Proteomes" id="UP000326837">
    <property type="component" value="Chromosome"/>
</dbReference>
<evidence type="ECO:0000313" key="1">
    <source>
        <dbReference type="EMBL" id="BBO31952.1"/>
    </source>
</evidence>
<dbReference type="AlphaFoldDB" id="A0A5K7X7W5"/>
<protein>
    <submittedName>
        <fullName evidence="1">Uncharacterized protein</fullName>
    </submittedName>
</protein>
<reference evidence="2" key="1">
    <citation type="submission" date="2019-10" db="EMBL/GenBank/DDBJ databases">
        <title>Lacipirellula parvula gen. nov., sp. nov., representing a lineage of planctomycetes widespread in freshwater anoxic habitats, and description of the family Lacipirellulaceae.</title>
        <authorList>
            <person name="Dedysh S.N."/>
            <person name="Kulichevskaya I.S."/>
            <person name="Beletsky A.V."/>
            <person name="Rakitin A.L."/>
            <person name="Mardanov A.V."/>
            <person name="Ivanova A.A."/>
            <person name="Saltykova V.X."/>
            <person name="Rijpstra W.I.C."/>
            <person name="Sinninghe Damste J.S."/>
            <person name="Ravin N.V."/>
        </authorList>
    </citation>
    <scope>NUCLEOTIDE SEQUENCE [LARGE SCALE GENOMIC DNA]</scope>
    <source>
        <strain evidence="2">PX69</strain>
    </source>
</reference>
<dbReference type="KEGG" id="lpav:PLANPX_1564"/>
<accession>A0A5K7X7W5</accession>
<keyword evidence="2" id="KW-1185">Reference proteome</keyword>